<dbReference type="FunCoup" id="K1XQV6">
    <property type="interactions" value="123"/>
</dbReference>
<dbReference type="HOGENOM" id="CLU_036100_1_0_1"/>
<dbReference type="EMBL" id="JH921443">
    <property type="protein sequence ID" value="EKD14989.1"/>
    <property type="molecule type" value="Genomic_DNA"/>
</dbReference>
<evidence type="ECO:0000256" key="1">
    <source>
        <dbReference type="ARBA" id="ARBA00022574"/>
    </source>
</evidence>
<gene>
    <name evidence="4" type="ORF">MBM_06750</name>
</gene>
<dbReference type="eggNOG" id="KOG0280">
    <property type="taxonomic scope" value="Eukaryota"/>
</dbReference>
<reference evidence="4 5" key="1">
    <citation type="journal article" date="2012" name="BMC Genomics">
        <title>Sequencing the genome of Marssonina brunnea reveals fungus-poplar co-evolution.</title>
        <authorList>
            <person name="Zhu S."/>
            <person name="Cao Y.-Z."/>
            <person name="Jiang C."/>
            <person name="Tan B.-Y."/>
            <person name="Wang Z."/>
            <person name="Feng S."/>
            <person name="Zhang L."/>
            <person name="Su X.-H."/>
            <person name="Brejova B."/>
            <person name="Vinar T."/>
            <person name="Xu M."/>
            <person name="Wang M.-X."/>
            <person name="Zhang S.-G."/>
            <person name="Huang M.-R."/>
            <person name="Wu R."/>
            <person name="Zhou Y."/>
        </authorList>
    </citation>
    <scope>NUCLEOTIDE SEQUENCE [LARGE SCALE GENOMIC DNA]</scope>
    <source>
        <strain evidence="4 5">MB_m1</strain>
    </source>
</reference>
<comment type="pathway">
    <text evidence="3">Protein modification.</text>
</comment>
<dbReference type="OrthoDB" id="1930760at2759"/>
<dbReference type="GO" id="GO:0061685">
    <property type="term" value="F:diphthine methylesterase activity"/>
    <property type="evidence" value="ECO:0007669"/>
    <property type="project" value="TreeGrafter"/>
</dbReference>
<dbReference type="Gene3D" id="2.130.10.10">
    <property type="entry name" value="YVTN repeat-like/Quinoprotein amine dehydrogenase"/>
    <property type="match status" value="1"/>
</dbReference>
<dbReference type="InterPro" id="IPR015943">
    <property type="entry name" value="WD40/YVTN_repeat-like_dom_sf"/>
</dbReference>
<dbReference type="STRING" id="1072389.K1XQV6"/>
<dbReference type="PANTHER" id="PTHR46042:SF1">
    <property type="entry name" value="DIPHTHINE METHYLTRANSFERASE"/>
    <property type="match status" value="1"/>
</dbReference>
<dbReference type="GO" id="GO:0017183">
    <property type="term" value="P:protein histidyl modification to diphthamide"/>
    <property type="evidence" value="ECO:0007669"/>
    <property type="project" value="TreeGrafter"/>
</dbReference>
<dbReference type="InterPro" id="IPR052415">
    <property type="entry name" value="Diphthine_MTase"/>
</dbReference>
<dbReference type="InterPro" id="IPR036322">
    <property type="entry name" value="WD40_repeat_dom_sf"/>
</dbReference>
<dbReference type="KEGG" id="mbe:MBM_06750"/>
<dbReference type="InParanoid" id="K1XQV6"/>
<accession>K1XQV6</accession>
<sequence length="419" mass="46225">MVTISSPPALTVLAAPADHSSSVTLLCEFLLPLPPSCIEYVPDCEGLFVVGTYQLEPEESVESALAVSEEPHEQLRNGSLGLFELQKSGQLIQHDFFPCKSAIYDLHFLHEAKQTFAAVSSTGSISFYRVEKSESKGTTAFQIVSLFDAQLFSDQTIVTFFTFLPPAGVEKFGPLIAATTNDGGVYLIRYNLEAKFVELINEGEPVHRHLLMGGPDNAWCCAFYTDNITSSVYSGGDNSELVRTKFDLEATDRNTFSSEKSTHKFCTAGVTAILPLPSSVSDDSSLLLTGSYDDRVRLYSIGHKKELTNLYLGGGVYRLKIIRRWGSSFLILACCMHAGTKLLEVSEERDNFQIRIVGYLNVPEDSGDNYCYAASIVSGVFVSPLSNDDDGEMRVDQVFVSGTFVDKKLTTWRYKTERS</sequence>
<keyword evidence="1" id="KW-0853">WD repeat</keyword>
<evidence type="ECO:0000313" key="5">
    <source>
        <dbReference type="Proteomes" id="UP000006753"/>
    </source>
</evidence>
<dbReference type="Proteomes" id="UP000006753">
    <property type="component" value="Unassembled WGS sequence"/>
</dbReference>
<dbReference type="SUPFAM" id="SSF50978">
    <property type="entry name" value="WD40 repeat-like"/>
    <property type="match status" value="1"/>
</dbReference>
<protein>
    <submittedName>
        <fullName evidence="4">Putative WD-40 repeat-containing protein</fullName>
    </submittedName>
</protein>
<dbReference type="GO" id="GO:0005737">
    <property type="term" value="C:cytoplasm"/>
    <property type="evidence" value="ECO:0007669"/>
    <property type="project" value="TreeGrafter"/>
</dbReference>
<organism evidence="4 5">
    <name type="scientific">Marssonina brunnea f. sp. multigermtubi (strain MB_m1)</name>
    <name type="common">Marssonina leaf spot fungus</name>
    <dbReference type="NCBI Taxonomy" id="1072389"/>
    <lineage>
        <taxon>Eukaryota</taxon>
        <taxon>Fungi</taxon>
        <taxon>Dikarya</taxon>
        <taxon>Ascomycota</taxon>
        <taxon>Pezizomycotina</taxon>
        <taxon>Leotiomycetes</taxon>
        <taxon>Helotiales</taxon>
        <taxon>Drepanopezizaceae</taxon>
        <taxon>Drepanopeziza</taxon>
    </lineage>
</organism>
<dbReference type="AlphaFoldDB" id="K1XQV6"/>
<evidence type="ECO:0000256" key="3">
    <source>
        <dbReference type="ARBA" id="ARBA00043952"/>
    </source>
</evidence>
<keyword evidence="5" id="KW-1185">Reference proteome</keyword>
<dbReference type="GeneID" id="18762685"/>
<evidence type="ECO:0000256" key="2">
    <source>
        <dbReference type="ARBA" id="ARBA00022737"/>
    </source>
</evidence>
<dbReference type="PANTHER" id="PTHR46042">
    <property type="entry name" value="DIPHTHINE METHYLTRANSFERASE"/>
    <property type="match status" value="1"/>
</dbReference>
<dbReference type="OMA" id="LDMKWLP"/>
<proteinExistence type="predicted"/>
<keyword evidence="2" id="KW-0677">Repeat</keyword>
<evidence type="ECO:0000313" key="4">
    <source>
        <dbReference type="EMBL" id="EKD14989.1"/>
    </source>
</evidence>
<name>K1XQV6_MARBU</name>